<dbReference type="InterPro" id="IPR008930">
    <property type="entry name" value="Terpenoid_cyclase/PrenylTrfase"/>
</dbReference>
<feature type="domain" description="Glycosyltransferase family 28 N-terminal" evidence="5">
    <location>
        <begin position="709"/>
        <end position="857"/>
    </location>
</feature>
<evidence type="ECO:0000259" key="7">
    <source>
        <dbReference type="Pfam" id="PF13243"/>
    </source>
</evidence>
<dbReference type="SFLD" id="SFLDG01016">
    <property type="entry name" value="Prenyltransferase_Like_2"/>
    <property type="match status" value="1"/>
</dbReference>
<dbReference type="Proteomes" id="UP001302745">
    <property type="component" value="Unassembled WGS sequence"/>
</dbReference>
<evidence type="ECO:0000259" key="5">
    <source>
        <dbReference type="Pfam" id="PF03033"/>
    </source>
</evidence>
<evidence type="ECO:0000256" key="2">
    <source>
        <dbReference type="ARBA" id="ARBA00022737"/>
    </source>
</evidence>
<dbReference type="SUPFAM" id="SSF53756">
    <property type="entry name" value="UDP-Glycosyltransferase/glycogen phosphorylase"/>
    <property type="match status" value="1"/>
</dbReference>
<dbReference type="PANTHER" id="PTHR48050">
    <property type="entry name" value="STEROL 3-BETA-GLUCOSYLTRANSFERASE"/>
    <property type="match status" value="1"/>
</dbReference>
<evidence type="ECO:0000313" key="9">
    <source>
        <dbReference type="EMBL" id="KAK4151734.1"/>
    </source>
</evidence>
<dbReference type="Gene3D" id="3.40.50.2000">
    <property type="entry name" value="Glycogen Phosphorylase B"/>
    <property type="match status" value="2"/>
</dbReference>
<dbReference type="CDD" id="cd03784">
    <property type="entry name" value="GT1_Gtf-like"/>
    <property type="match status" value="1"/>
</dbReference>
<evidence type="ECO:0000259" key="6">
    <source>
        <dbReference type="Pfam" id="PF06722"/>
    </source>
</evidence>
<evidence type="ECO:0000259" key="8">
    <source>
        <dbReference type="Pfam" id="PF13249"/>
    </source>
</evidence>
<dbReference type="InterPro" id="IPR018333">
    <property type="entry name" value="Squalene_cyclase"/>
</dbReference>
<dbReference type="Pfam" id="PF13249">
    <property type="entry name" value="SQHop_cyclase_N"/>
    <property type="match status" value="1"/>
</dbReference>
<dbReference type="InterPro" id="IPR004276">
    <property type="entry name" value="GlycoTrans_28_N"/>
</dbReference>
<keyword evidence="2" id="KW-0677">Repeat</keyword>
<organism evidence="9 10">
    <name type="scientific">Chaetomidium leptoderma</name>
    <dbReference type="NCBI Taxonomy" id="669021"/>
    <lineage>
        <taxon>Eukaryota</taxon>
        <taxon>Fungi</taxon>
        <taxon>Dikarya</taxon>
        <taxon>Ascomycota</taxon>
        <taxon>Pezizomycotina</taxon>
        <taxon>Sordariomycetes</taxon>
        <taxon>Sordariomycetidae</taxon>
        <taxon>Sordariales</taxon>
        <taxon>Chaetomiaceae</taxon>
        <taxon>Chaetomidium</taxon>
    </lineage>
</organism>
<dbReference type="Pfam" id="PF13243">
    <property type="entry name" value="SQHop_cyclase_C"/>
    <property type="match status" value="1"/>
</dbReference>
<dbReference type="GO" id="GO:0005975">
    <property type="term" value="P:carbohydrate metabolic process"/>
    <property type="evidence" value="ECO:0007669"/>
    <property type="project" value="InterPro"/>
</dbReference>
<dbReference type="FunFam" id="3.40.50.2000:FF:000009">
    <property type="entry name" value="Sterol 3-beta-glucosyltransferase UGT80A2"/>
    <property type="match status" value="1"/>
</dbReference>
<dbReference type="InterPro" id="IPR050426">
    <property type="entry name" value="Glycosyltransferase_28"/>
</dbReference>
<feature type="domain" description="Squalene cyclase C-terminal" evidence="7">
    <location>
        <begin position="332"/>
        <end position="677"/>
    </location>
</feature>
<accession>A0AAN6ZVL1</accession>
<dbReference type="PANTHER" id="PTHR48050:SF13">
    <property type="entry name" value="STEROL 3-BETA-GLUCOSYLTRANSFERASE UGT80A2"/>
    <property type="match status" value="1"/>
</dbReference>
<feature type="domain" description="Erythromycin biosynthesis protein CIII-like C-terminal" evidence="6">
    <location>
        <begin position="1033"/>
        <end position="1157"/>
    </location>
</feature>
<dbReference type="InterPro" id="IPR010610">
    <property type="entry name" value="EryCIII-like_C"/>
</dbReference>
<keyword evidence="4" id="KW-1133">Transmembrane helix</keyword>
<dbReference type="EMBL" id="MU857003">
    <property type="protein sequence ID" value="KAK4151734.1"/>
    <property type="molecule type" value="Genomic_DNA"/>
</dbReference>
<reference evidence="9" key="2">
    <citation type="submission" date="2023-05" db="EMBL/GenBank/DDBJ databases">
        <authorList>
            <consortium name="Lawrence Berkeley National Laboratory"/>
            <person name="Steindorff A."/>
            <person name="Hensen N."/>
            <person name="Bonometti L."/>
            <person name="Westerberg I."/>
            <person name="Brannstrom I.O."/>
            <person name="Guillou S."/>
            <person name="Cros-Aarteil S."/>
            <person name="Calhoun S."/>
            <person name="Haridas S."/>
            <person name="Kuo A."/>
            <person name="Mondo S."/>
            <person name="Pangilinan J."/>
            <person name="Riley R."/>
            <person name="Labutti K."/>
            <person name="Andreopoulos B."/>
            <person name="Lipzen A."/>
            <person name="Chen C."/>
            <person name="Yanf M."/>
            <person name="Daum C."/>
            <person name="Ng V."/>
            <person name="Clum A."/>
            <person name="Ohm R."/>
            <person name="Martin F."/>
            <person name="Silar P."/>
            <person name="Natvig D."/>
            <person name="Lalanne C."/>
            <person name="Gautier V."/>
            <person name="Ament-Velasquez S.L."/>
            <person name="Kruys A."/>
            <person name="Hutchinson M.I."/>
            <person name="Powell A.J."/>
            <person name="Barry K."/>
            <person name="Miller A.N."/>
            <person name="Grigoriev I.V."/>
            <person name="Debuchy R."/>
            <person name="Gladieux P."/>
            <person name="Thoren M.H."/>
            <person name="Johannesson H."/>
        </authorList>
    </citation>
    <scope>NUCLEOTIDE SEQUENCE</scope>
    <source>
        <strain evidence="9">CBS 538.74</strain>
    </source>
</reference>
<evidence type="ECO:0000256" key="1">
    <source>
        <dbReference type="ARBA" id="ARBA00022679"/>
    </source>
</evidence>
<dbReference type="GO" id="GO:0005811">
    <property type="term" value="C:lipid droplet"/>
    <property type="evidence" value="ECO:0007669"/>
    <property type="project" value="InterPro"/>
</dbReference>
<dbReference type="NCBIfam" id="TIGR01507">
    <property type="entry name" value="hopene_cyclase"/>
    <property type="match status" value="1"/>
</dbReference>
<evidence type="ECO:0000256" key="3">
    <source>
        <dbReference type="ARBA" id="ARBA00023235"/>
    </source>
</evidence>
<dbReference type="Gene3D" id="1.50.10.20">
    <property type="match status" value="2"/>
</dbReference>
<dbReference type="InterPro" id="IPR006400">
    <property type="entry name" value="Hopene-cyclase"/>
</dbReference>
<keyword evidence="4" id="KW-0472">Membrane</keyword>
<dbReference type="Pfam" id="PF03033">
    <property type="entry name" value="Glyco_transf_28"/>
    <property type="match status" value="1"/>
</dbReference>
<dbReference type="InterPro" id="IPR032696">
    <property type="entry name" value="SQ_cyclase_C"/>
</dbReference>
<comment type="caution">
    <text evidence="9">The sequence shown here is derived from an EMBL/GenBank/DDBJ whole genome shotgun (WGS) entry which is preliminary data.</text>
</comment>
<dbReference type="InterPro" id="IPR032697">
    <property type="entry name" value="SQ_cyclase_N"/>
</dbReference>
<proteinExistence type="predicted"/>
<feature type="domain" description="Squalene cyclase N-terminal" evidence="8">
    <location>
        <begin position="17"/>
        <end position="323"/>
    </location>
</feature>
<dbReference type="SUPFAM" id="SSF48239">
    <property type="entry name" value="Terpenoid cyclases/Protein prenyltransferases"/>
    <property type="match status" value="2"/>
</dbReference>
<sequence length="1332" mass="146283">MAQDELDELRGAVDRTVQQAIDFSFSCQQANGHWVAPVSADATFTAQYVMFKHAIPGLNLDNNGGEAAALRRWLLGDQNKSEGSWGLAPGLPGNLSTTVEAYLALRLLGTPASDPALRRARDFVLAEGGIARVRFFTRFFLATFGLFPWSAIPQMPAELILMPTWSPLNIYVLSSWARSTLIPILVVRHHEPVYALPNGRRDSNNDYLDELWVDPTDKQVPFAPPLWDMFYGRDRDVLKLAFTLGDKVLAQLGGLKKGPQRRLALRRCIDWLLEHQEKAGDWAGFFPPMHGSVWALLLEGFPLQHDVVQRGLQALERLAVNDDSGKWLQSTVSPCWDTALMVKALCEAGLGLGGDRASKGDHDARISAAVDWVRSLQLLGSQGDWRVYSRNQQPGGWSFEYHNTWYPDVDDTAVVVMMLVVHDPAAVESEAVEMGVEWILGMQNHDGGWGAFDTNNDALWLHKIPFSDMDSLVDPSTADVTGRMLECFGMLLTHRKGGRRLRAELARRLRESAQKALDFLFKEQTSSGAWWGRWGCNYNYGTTNVLRGLPAFCSDKRVATAALRAILWLETCQNGDGGWGETLLSYGDPSLAGQGPSTAAHTAWALDALLRFRPASDLALQRGARWLVTNQSAKTEEQRQWSSWPSDLYVGTGFPNVLYLGYPFYHHHFAISALARFLDSSKTGRGCHRPLVDQDLPQHLVTALSRQDILLMVLGSRGDIDIFLSIAKRLEEKGHRVRVATHPTHQALVDSHGFEFYDVGGGPDEFAQVLGREPNLLWSIVRGDLGKLRQSLCSIFARFWQAGFDDNYASGNECYAADKGQHVADSRPFIADLVVSIPATTVHVHAAESLQAPLVLVSAQPTLPTREFPHVFTMNTPRFSPGRWWNYATFFLLELLNWLAMGSFVNSLRANTYRMNPVCWVWATRDFFRTKVPHVCLWSPRIVPRPAEWQDGVVIAGSTALNRGNGFIPPAPLSTFLKTDADRPTVVVSFGSMHIPDPRALISAISWVADKAGAKVIICRSWPAKMETCASPAQHVLVADDIPHSWLLPRVDGFVHHGGAGHTAAGLGAGVPMLIMPFLLDQHFWAAKVHGLGLGPAPLEIIMRAGSSGGMQSGQGQMKLAQSMRDLLSGQYRDRCAEMAKQVRADGDGADVAADVIEGELGTARANAGPCVVVPALSAQWQHAESGLALSGAAAASLVASGMLCWDDLDTIARVDWAAATRLGQAPKSRLHMFCAVADWLVVLCSMLIAIFGWLIQLPGQAHGVAGGGVKARDGLDPVRSARIKRSVVDLHLLRQNIGAKDGPAAVDEQFAGRWQAATAAQFQQIFESERA</sequence>
<dbReference type="NCBIfam" id="TIGR01787">
    <property type="entry name" value="squalene_cyclas"/>
    <property type="match status" value="1"/>
</dbReference>
<gene>
    <name evidence="9" type="ORF">C8A00DRAFT_35633</name>
</gene>
<keyword evidence="4" id="KW-0812">Transmembrane</keyword>
<keyword evidence="1" id="KW-0808">Transferase</keyword>
<dbReference type="GO" id="GO:0016866">
    <property type="term" value="F:intramolecular transferase activity"/>
    <property type="evidence" value="ECO:0007669"/>
    <property type="project" value="InterPro"/>
</dbReference>
<keyword evidence="3" id="KW-0413">Isomerase</keyword>
<dbReference type="GO" id="GO:0016906">
    <property type="term" value="F:sterol 3-beta-glucosyltransferase activity"/>
    <property type="evidence" value="ECO:0007669"/>
    <property type="project" value="UniProtKB-ARBA"/>
</dbReference>
<evidence type="ECO:0000256" key="4">
    <source>
        <dbReference type="SAM" id="Phobius"/>
    </source>
</evidence>
<reference evidence="9" key="1">
    <citation type="journal article" date="2023" name="Mol. Phylogenet. Evol.">
        <title>Genome-scale phylogeny and comparative genomics of the fungal order Sordariales.</title>
        <authorList>
            <person name="Hensen N."/>
            <person name="Bonometti L."/>
            <person name="Westerberg I."/>
            <person name="Brannstrom I.O."/>
            <person name="Guillou S."/>
            <person name="Cros-Aarteil S."/>
            <person name="Calhoun S."/>
            <person name="Haridas S."/>
            <person name="Kuo A."/>
            <person name="Mondo S."/>
            <person name="Pangilinan J."/>
            <person name="Riley R."/>
            <person name="LaButti K."/>
            <person name="Andreopoulos B."/>
            <person name="Lipzen A."/>
            <person name="Chen C."/>
            <person name="Yan M."/>
            <person name="Daum C."/>
            <person name="Ng V."/>
            <person name="Clum A."/>
            <person name="Steindorff A."/>
            <person name="Ohm R.A."/>
            <person name="Martin F."/>
            <person name="Silar P."/>
            <person name="Natvig D.O."/>
            <person name="Lalanne C."/>
            <person name="Gautier V."/>
            <person name="Ament-Velasquez S.L."/>
            <person name="Kruys A."/>
            <person name="Hutchinson M.I."/>
            <person name="Powell A.J."/>
            <person name="Barry K."/>
            <person name="Miller A.N."/>
            <person name="Grigoriev I.V."/>
            <person name="Debuchy R."/>
            <person name="Gladieux P."/>
            <person name="Hiltunen Thoren M."/>
            <person name="Johannesson H."/>
        </authorList>
    </citation>
    <scope>NUCLEOTIDE SEQUENCE</scope>
    <source>
        <strain evidence="9">CBS 538.74</strain>
    </source>
</reference>
<dbReference type="InterPro" id="IPR002213">
    <property type="entry name" value="UDP_glucos_trans"/>
</dbReference>
<name>A0AAN6ZVL1_9PEZI</name>
<protein>
    <submittedName>
        <fullName evidence="9">Squalene cyclase</fullName>
    </submittedName>
</protein>
<dbReference type="GO" id="GO:0016104">
    <property type="term" value="P:triterpenoid biosynthetic process"/>
    <property type="evidence" value="ECO:0007669"/>
    <property type="project" value="InterPro"/>
</dbReference>
<feature type="transmembrane region" description="Helical" evidence="4">
    <location>
        <begin position="1231"/>
        <end position="1256"/>
    </location>
</feature>
<dbReference type="Pfam" id="PF06722">
    <property type="entry name" value="EryCIII-like_C"/>
    <property type="match status" value="1"/>
</dbReference>
<feature type="transmembrane region" description="Helical" evidence="4">
    <location>
        <begin position="884"/>
        <end position="905"/>
    </location>
</feature>
<keyword evidence="10" id="KW-1185">Reference proteome</keyword>
<evidence type="ECO:0000313" key="10">
    <source>
        <dbReference type="Proteomes" id="UP001302745"/>
    </source>
</evidence>